<dbReference type="AlphaFoldDB" id="A0A1J5P6U0"/>
<evidence type="ECO:0000313" key="1">
    <source>
        <dbReference type="EMBL" id="OIQ63511.1"/>
    </source>
</evidence>
<comment type="caution">
    <text evidence="1">The sequence shown here is derived from an EMBL/GenBank/DDBJ whole genome shotgun (WGS) entry which is preliminary data.</text>
</comment>
<dbReference type="EMBL" id="MLJW01008949">
    <property type="protein sequence ID" value="OIQ63511.1"/>
    <property type="molecule type" value="Genomic_DNA"/>
</dbReference>
<organism evidence="1">
    <name type="scientific">mine drainage metagenome</name>
    <dbReference type="NCBI Taxonomy" id="410659"/>
    <lineage>
        <taxon>unclassified sequences</taxon>
        <taxon>metagenomes</taxon>
        <taxon>ecological metagenomes</taxon>
    </lineage>
</organism>
<gene>
    <name evidence="1" type="ORF">GALL_549480</name>
</gene>
<evidence type="ECO:0008006" key="2">
    <source>
        <dbReference type="Google" id="ProtNLM"/>
    </source>
</evidence>
<proteinExistence type="predicted"/>
<sequence>MAWLVRLREASALRLGFQVEASDQRYGALLTGTPAPGTRVPDLSPRRLRGPSLTVSWIQDHFRTFRDLQGMDTPEDYDLGWSGSGALGLYSRAWGSTGTGPFGRLFLAKGWAFSPKTLLLGQASASGRYLDDRLANALGNLTLSGYAWSWPHQVLAGNLMVDVAARADPENLLNLGGQEGLRGYPNFMDLGDRRWIASIEDRILTEWRWLGMLRAGFVVYADAGAIRRLDGTGWTRTRSDVGAGLRFGDLKSSLGRVVLLTVAVPLARKPGQDRYQVLVGNTVRF</sequence>
<reference evidence="1" key="1">
    <citation type="submission" date="2016-10" db="EMBL/GenBank/DDBJ databases">
        <title>Sequence of Gallionella enrichment culture.</title>
        <authorList>
            <person name="Poehlein A."/>
            <person name="Muehling M."/>
            <person name="Daniel R."/>
        </authorList>
    </citation>
    <scope>NUCLEOTIDE SEQUENCE</scope>
</reference>
<name>A0A1J5P6U0_9ZZZZ</name>
<accession>A0A1J5P6U0</accession>
<protein>
    <recommendedName>
        <fullName evidence="2">Bacterial surface antigen (D15) domain-containing protein</fullName>
    </recommendedName>
</protein>